<dbReference type="EMBL" id="LWDF02001109">
    <property type="protein sequence ID" value="KAE8240330.1"/>
    <property type="molecule type" value="Genomic_DNA"/>
</dbReference>
<gene>
    <name evidence="2" type="ORF">A4X13_0g7854</name>
</gene>
<feature type="compositionally biased region" description="Polar residues" evidence="1">
    <location>
        <begin position="53"/>
        <end position="69"/>
    </location>
</feature>
<feature type="compositionally biased region" description="Low complexity" evidence="1">
    <location>
        <begin position="74"/>
        <end position="97"/>
    </location>
</feature>
<reference evidence="2" key="1">
    <citation type="submission" date="2016-04" db="EMBL/GenBank/DDBJ databases">
        <authorList>
            <person name="Nguyen H.D."/>
            <person name="Samba Siva P."/>
            <person name="Cullis J."/>
            <person name="Levesque C.A."/>
            <person name="Hambleton S."/>
        </authorList>
    </citation>
    <scope>NUCLEOTIDE SEQUENCE</scope>
    <source>
        <strain evidence="2">DAOMC 236416</strain>
    </source>
</reference>
<dbReference type="Proteomes" id="UP000077521">
    <property type="component" value="Unassembled WGS sequence"/>
</dbReference>
<evidence type="ECO:0000256" key="1">
    <source>
        <dbReference type="SAM" id="MobiDB-lite"/>
    </source>
</evidence>
<evidence type="ECO:0000313" key="2">
    <source>
        <dbReference type="EMBL" id="KAE8240330.1"/>
    </source>
</evidence>
<comment type="caution">
    <text evidence="2">The sequence shown here is derived from an EMBL/GenBank/DDBJ whole genome shotgun (WGS) entry which is preliminary data.</text>
</comment>
<sequence>MSQPNHFRRPLAASSLRSPSHSPTRTSSSNPQANTIGTRPFSSSRTSSFSQSNPLRSRTHSSTQSQNDALQGRAPSATTQSSTAAVSSPTRTSSSPVQPIGRSATAADMRSLEERVLRLEESQSQSSSQTQPGSGVVVSQNALDRQRNAVARLGRNASGGPSAPPAPKRHIDPKIKRSFRRLVYLGYGGVKGGAEAVRLPYPGRGAWPKHPPPQAVEGSGTEHVLSAEEELTTGNQIRLHYGRRYTDAVNQNQLRKLFRYMLSHRTRCGVPADMTYEELVAQCASTFRGWVKEYTRSLSAAGRKKKQVALSRSRLASRCQRKAESRGTALRLRRYFFFSDGSKVIKSGGDDEAGRVRRGAVRADLVLVLHAT</sequence>
<protein>
    <submittedName>
        <fullName evidence="2">Uncharacterized protein</fullName>
    </submittedName>
</protein>
<organism evidence="2 3">
    <name type="scientific">Tilletia indica</name>
    <dbReference type="NCBI Taxonomy" id="43049"/>
    <lineage>
        <taxon>Eukaryota</taxon>
        <taxon>Fungi</taxon>
        <taxon>Dikarya</taxon>
        <taxon>Basidiomycota</taxon>
        <taxon>Ustilaginomycotina</taxon>
        <taxon>Exobasidiomycetes</taxon>
        <taxon>Tilletiales</taxon>
        <taxon>Tilletiaceae</taxon>
        <taxon>Tilletia</taxon>
    </lineage>
</organism>
<reference evidence="2" key="2">
    <citation type="journal article" date="2019" name="IMA Fungus">
        <title>Genome sequencing and comparison of five Tilletia species to identify candidate genes for the detection of regulated species infecting wheat.</title>
        <authorList>
            <person name="Nguyen H.D.T."/>
            <person name="Sultana T."/>
            <person name="Kesanakurti P."/>
            <person name="Hambleton S."/>
        </authorList>
    </citation>
    <scope>NUCLEOTIDE SEQUENCE</scope>
    <source>
        <strain evidence="2">DAOMC 236416</strain>
    </source>
</reference>
<keyword evidence="3" id="KW-1185">Reference proteome</keyword>
<proteinExistence type="predicted"/>
<accession>A0A177T6J1</accession>
<feature type="compositionally biased region" description="Low complexity" evidence="1">
    <location>
        <begin position="38"/>
        <end position="52"/>
    </location>
</feature>
<feature type="region of interest" description="Disordered" evidence="1">
    <location>
        <begin position="1"/>
        <end position="137"/>
    </location>
</feature>
<feature type="compositionally biased region" description="Basic and acidic residues" evidence="1">
    <location>
        <begin position="110"/>
        <end position="121"/>
    </location>
</feature>
<feature type="compositionally biased region" description="Low complexity" evidence="1">
    <location>
        <begin position="122"/>
        <end position="137"/>
    </location>
</feature>
<dbReference type="AlphaFoldDB" id="A0A177T6J1"/>
<feature type="region of interest" description="Disordered" evidence="1">
    <location>
        <begin position="152"/>
        <end position="173"/>
    </location>
</feature>
<feature type="compositionally biased region" description="Low complexity" evidence="1">
    <location>
        <begin position="10"/>
        <end position="29"/>
    </location>
</feature>
<evidence type="ECO:0000313" key="3">
    <source>
        <dbReference type="Proteomes" id="UP000077521"/>
    </source>
</evidence>
<name>A0A177T6J1_9BASI</name>